<dbReference type="OrthoDB" id="5852133at2759"/>
<dbReference type="WBParaSite" id="GPUH_0000408201-mRNA-1">
    <property type="protein sequence ID" value="GPUH_0000408201-mRNA-1"/>
    <property type="gene ID" value="GPUH_0000408201"/>
</dbReference>
<sequence length="96" mass="10073">MPLSRCSTLVNILMPIPVNASLLGLGTQGSLGGLLGLGGLNSLGGLGNLGGLGLPRFGYYGYFTRYLGPARINGSCPNGENINGQCWYNIIDEKKR</sequence>
<protein>
    <submittedName>
        <fullName evidence="1 3">Uncharacterized protein</fullName>
    </submittedName>
</protein>
<dbReference type="AlphaFoldDB" id="A0A183D5T4"/>
<organism evidence="3">
    <name type="scientific">Gongylonema pulchrum</name>
    <dbReference type="NCBI Taxonomy" id="637853"/>
    <lineage>
        <taxon>Eukaryota</taxon>
        <taxon>Metazoa</taxon>
        <taxon>Ecdysozoa</taxon>
        <taxon>Nematoda</taxon>
        <taxon>Chromadorea</taxon>
        <taxon>Rhabditida</taxon>
        <taxon>Spirurina</taxon>
        <taxon>Spiruromorpha</taxon>
        <taxon>Spiruroidea</taxon>
        <taxon>Gongylonematidae</taxon>
        <taxon>Gongylonema</taxon>
    </lineage>
</organism>
<reference evidence="1 2" key="2">
    <citation type="submission" date="2018-11" db="EMBL/GenBank/DDBJ databases">
        <authorList>
            <consortium name="Pathogen Informatics"/>
        </authorList>
    </citation>
    <scope>NUCLEOTIDE SEQUENCE [LARGE SCALE GENOMIC DNA]</scope>
</reference>
<reference evidence="3" key="1">
    <citation type="submission" date="2016-06" db="UniProtKB">
        <authorList>
            <consortium name="WormBaseParasite"/>
        </authorList>
    </citation>
    <scope>IDENTIFICATION</scope>
</reference>
<evidence type="ECO:0000313" key="2">
    <source>
        <dbReference type="Proteomes" id="UP000271098"/>
    </source>
</evidence>
<dbReference type="EMBL" id="UYRT01007411">
    <property type="protein sequence ID" value="VDK42357.1"/>
    <property type="molecule type" value="Genomic_DNA"/>
</dbReference>
<evidence type="ECO:0000313" key="3">
    <source>
        <dbReference type="WBParaSite" id="GPUH_0000408201-mRNA-1"/>
    </source>
</evidence>
<keyword evidence="2" id="KW-1185">Reference proteome</keyword>
<gene>
    <name evidence="1" type="ORF">GPUH_LOCUS4075</name>
</gene>
<dbReference type="Proteomes" id="UP000271098">
    <property type="component" value="Unassembled WGS sequence"/>
</dbReference>
<evidence type="ECO:0000313" key="1">
    <source>
        <dbReference type="EMBL" id="VDK42357.1"/>
    </source>
</evidence>
<name>A0A183D5T4_9BILA</name>
<proteinExistence type="predicted"/>
<accession>A0A183D5T4</accession>